<feature type="domain" description="C2H2-type" evidence="8">
    <location>
        <begin position="779"/>
        <end position="806"/>
    </location>
</feature>
<keyword evidence="2" id="KW-0677">Repeat</keyword>
<feature type="domain" description="C2H2-type" evidence="8">
    <location>
        <begin position="835"/>
        <end position="862"/>
    </location>
</feature>
<evidence type="ECO:0000256" key="4">
    <source>
        <dbReference type="ARBA" id="ARBA00022833"/>
    </source>
</evidence>
<organism evidence="9 10">
    <name type="scientific">Labeo rohita</name>
    <name type="common">Indian major carp</name>
    <name type="synonym">Cyprinus rohita</name>
    <dbReference type="NCBI Taxonomy" id="84645"/>
    <lineage>
        <taxon>Eukaryota</taxon>
        <taxon>Metazoa</taxon>
        <taxon>Chordata</taxon>
        <taxon>Craniata</taxon>
        <taxon>Vertebrata</taxon>
        <taxon>Euteleostomi</taxon>
        <taxon>Actinopterygii</taxon>
        <taxon>Neopterygii</taxon>
        <taxon>Teleostei</taxon>
        <taxon>Ostariophysi</taxon>
        <taxon>Cypriniformes</taxon>
        <taxon>Cyprinidae</taxon>
        <taxon>Labeoninae</taxon>
        <taxon>Labeonini</taxon>
        <taxon>Labeo</taxon>
    </lineage>
</organism>
<proteinExistence type="predicted"/>
<evidence type="ECO:0000313" key="9">
    <source>
        <dbReference type="EMBL" id="KAI2668320.1"/>
    </source>
</evidence>
<accession>A0ABQ8MZQ4</accession>
<comment type="caution">
    <text evidence="9">The sequence shown here is derived from an EMBL/GenBank/DDBJ whole genome shotgun (WGS) entry which is preliminary data.</text>
</comment>
<evidence type="ECO:0000256" key="1">
    <source>
        <dbReference type="ARBA" id="ARBA00022723"/>
    </source>
</evidence>
<feature type="domain" description="C2H2-type" evidence="8">
    <location>
        <begin position="433"/>
        <end position="456"/>
    </location>
</feature>
<dbReference type="InterPro" id="IPR050331">
    <property type="entry name" value="Zinc_finger"/>
</dbReference>
<keyword evidence="1" id="KW-0479">Metal-binding</keyword>
<feature type="compositionally biased region" description="Polar residues" evidence="7">
    <location>
        <begin position="512"/>
        <end position="522"/>
    </location>
</feature>
<feature type="domain" description="C2H2-type" evidence="8">
    <location>
        <begin position="405"/>
        <end position="432"/>
    </location>
</feature>
<dbReference type="Pfam" id="PF00096">
    <property type="entry name" value="zf-C2H2"/>
    <property type="match status" value="4"/>
</dbReference>
<dbReference type="Proteomes" id="UP000830375">
    <property type="component" value="Unassembled WGS sequence"/>
</dbReference>
<dbReference type="PANTHER" id="PTHR16515">
    <property type="entry name" value="PR DOMAIN ZINC FINGER PROTEIN"/>
    <property type="match status" value="1"/>
</dbReference>
<gene>
    <name evidence="9" type="ORF">H4Q32_005016</name>
</gene>
<evidence type="ECO:0000259" key="8">
    <source>
        <dbReference type="PROSITE" id="PS50157"/>
    </source>
</evidence>
<evidence type="ECO:0000256" key="7">
    <source>
        <dbReference type="SAM" id="MobiDB-lite"/>
    </source>
</evidence>
<keyword evidence="6" id="KW-0175">Coiled coil</keyword>
<dbReference type="InterPro" id="IPR013087">
    <property type="entry name" value="Znf_C2H2_type"/>
</dbReference>
<sequence length="862" mass="95397">MSNRIAFQTQLASIMEVLANAAVAEICKLVDDDYAVINLQMTQCQRENKALKRKLHILELKMARGFAERRISSLNRTNRVQVSAALSDKYRNQTNDVLFGAQFNSGLWRGGGTDSTAQPAVNESNNMTGDAVLSEAETVLIKDEMFEEDQTQQRLFIRDGGVEDTPSQTGEAGFGDVQMVKDDDQVSGMQQPTLEVSGSDTALKSEPEFESVKGISQEPVELHGEAKFDLNGKSSPMRDYLMQGSDNADLGLRSCTYVNSARLAESQSSGALRHSEIIEVDSAEEGEDISVWASKVPRGKSQATHVYPQYAREEHQDSRILLPSSNPPLVANDFVAVPSTSSKIQGTDGYHNVRDVIFNQQRVGRTKNDKVPREKLFACTYCGKVFNRPKKVVIHQRIHTGEKPFKCNTCGKFFAEAGNLRKHQKVHTGERPYSCTQCGQTFAWIRNLKNHQQKYHPDMLTTEELLSLGQQGQVEDGEPETIVIKDDLNDQWERSQTQAVIVQDAESNTEICSGKLSTSPAKSTVAPGAEKPVEMEFSHSSENGQDRSQRTNISPSTVLQIQGAVESSPSSSQQHQYHRFAVRPSKSLTTGETAALTGSGHVHKGMAKSRTSPTNQPLLSRDKTATEMSGTDCLLYDRPAEPQTSFMHWPTHPSCSYTESDQDQDCMLVQSETVSSIRSSKGGRDGASSTRTHAVRNTAEGPIREDERWKQTAILRQSQTEASGHASRPEVIQSETASRTKPSYFTVIPQMMSNLSQPGASLARLQLPKHMEKGRRKSYVCKYCGKAFPGLSNVVAHQRVHTGERPFKCDTCGKLFTEAGNLKKHQRVHTGEKPFICPRCGKRFAWICNLKTHQQSASCGGV</sequence>
<keyword evidence="3 5" id="KW-0863">Zinc-finger</keyword>
<evidence type="ECO:0000256" key="5">
    <source>
        <dbReference type="PROSITE-ProRule" id="PRU00042"/>
    </source>
</evidence>
<dbReference type="PANTHER" id="PTHR16515:SF58">
    <property type="entry name" value="ZINC FINGER PROTEIN 22"/>
    <property type="match status" value="1"/>
</dbReference>
<reference evidence="9 10" key="1">
    <citation type="submission" date="2022-01" db="EMBL/GenBank/DDBJ databases">
        <title>A high-quality chromosome-level genome assembly of rohu carp, Labeo rohita.</title>
        <authorList>
            <person name="Arick M.A. II"/>
            <person name="Hsu C.-Y."/>
            <person name="Magbanua Z."/>
            <person name="Pechanova O."/>
            <person name="Grover C."/>
            <person name="Miller E."/>
            <person name="Thrash A."/>
            <person name="Ezzel L."/>
            <person name="Alam S."/>
            <person name="Benzie J."/>
            <person name="Hamilton M."/>
            <person name="Karsi A."/>
            <person name="Lawrence M.L."/>
            <person name="Peterson D.G."/>
        </authorList>
    </citation>
    <scope>NUCLEOTIDE SEQUENCE [LARGE SCALE GENOMIC DNA]</scope>
    <source>
        <strain evidence="10">BAU-BD-2019</strain>
        <tissue evidence="9">Blood</tissue>
    </source>
</reference>
<evidence type="ECO:0000256" key="2">
    <source>
        <dbReference type="ARBA" id="ARBA00022737"/>
    </source>
</evidence>
<feature type="region of interest" description="Disordered" evidence="7">
    <location>
        <begin position="674"/>
        <end position="739"/>
    </location>
</feature>
<dbReference type="EMBL" id="JACTAM010000001">
    <property type="protein sequence ID" value="KAI2668320.1"/>
    <property type="molecule type" value="Genomic_DNA"/>
</dbReference>
<name>A0ABQ8MZQ4_LABRO</name>
<dbReference type="Gene3D" id="3.30.160.60">
    <property type="entry name" value="Classic Zinc Finger"/>
    <property type="match status" value="6"/>
</dbReference>
<feature type="region of interest" description="Disordered" evidence="7">
    <location>
        <begin position="512"/>
        <end position="552"/>
    </location>
</feature>
<dbReference type="InterPro" id="IPR036236">
    <property type="entry name" value="Znf_C2H2_sf"/>
</dbReference>
<evidence type="ECO:0000256" key="6">
    <source>
        <dbReference type="SAM" id="Coils"/>
    </source>
</evidence>
<feature type="region of interest" description="Disordered" evidence="7">
    <location>
        <begin position="598"/>
        <end position="619"/>
    </location>
</feature>
<protein>
    <submittedName>
        <fullName evidence="9">Zinc finger protein 431</fullName>
    </submittedName>
</protein>
<feature type="domain" description="C2H2-type" evidence="8">
    <location>
        <begin position="377"/>
        <end position="404"/>
    </location>
</feature>
<keyword evidence="10" id="KW-1185">Reference proteome</keyword>
<feature type="compositionally biased region" description="Polar residues" evidence="7">
    <location>
        <begin position="609"/>
        <end position="618"/>
    </location>
</feature>
<keyword evidence="4" id="KW-0862">Zinc</keyword>
<feature type="coiled-coil region" evidence="6">
    <location>
        <begin position="34"/>
        <end position="61"/>
    </location>
</feature>
<dbReference type="PROSITE" id="PS50157">
    <property type="entry name" value="ZINC_FINGER_C2H2_2"/>
    <property type="match status" value="6"/>
</dbReference>
<dbReference type="SUPFAM" id="SSF57667">
    <property type="entry name" value="beta-beta-alpha zinc fingers"/>
    <property type="match status" value="4"/>
</dbReference>
<feature type="domain" description="C2H2-type" evidence="8">
    <location>
        <begin position="807"/>
        <end position="834"/>
    </location>
</feature>
<evidence type="ECO:0000256" key="3">
    <source>
        <dbReference type="ARBA" id="ARBA00022771"/>
    </source>
</evidence>
<feature type="compositionally biased region" description="Basic and acidic residues" evidence="7">
    <location>
        <begin position="531"/>
        <end position="549"/>
    </location>
</feature>
<dbReference type="PROSITE" id="PS00028">
    <property type="entry name" value="ZINC_FINGER_C2H2_1"/>
    <property type="match status" value="5"/>
</dbReference>
<dbReference type="SMART" id="SM00355">
    <property type="entry name" value="ZnF_C2H2"/>
    <property type="match status" value="6"/>
</dbReference>
<evidence type="ECO:0000313" key="10">
    <source>
        <dbReference type="Proteomes" id="UP000830375"/>
    </source>
</evidence>